<evidence type="ECO:0000313" key="1">
    <source>
        <dbReference type="EMBL" id="MBR1136148.1"/>
    </source>
</evidence>
<sequence length="73" mass="8580">MTDEARIEDLERYLIEMVRPTLIEFEANPSSRRHADVKCVVIAHAFDYLENPRAPQVRRNAFKHQPADFQIVN</sequence>
<accession>A0ABS5G4H1</accession>
<dbReference type="RefSeq" id="WP_172236484.1">
    <property type="nucleotide sequence ID" value="NZ_JABFDP010000009.1"/>
</dbReference>
<keyword evidence="2" id="KW-1185">Reference proteome</keyword>
<organism evidence="1 2">
    <name type="scientific">Bradyrhizobium denitrificans</name>
    <dbReference type="NCBI Taxonomy" id="2734912"/>
    <lineage>
        <taxon>Bacteria</taxon>
        <taxon>Pseudomonadati</taxon>
        <taxon>Pseudomonadota</taxon>
        <taxon>Alphaproteobacteria</taxon>
        <taxon>Hyphomicrobiales</taxon>
        <taxon>Nitrobacteraceae</taxon>
        <taxon>Bradyrhizobium</taxon>
    </lineage>
</organism>
<protein>
    <submittedName>
        <fullName evidence="1">Uncharacterized protein</fullName>
    </submittedName>
</protein>
<evidence type="ECO:0000313" key="2">
    <source>
        <dbReference type="Proteomes" id="UP001314635"/>
    </source>
</evidence>
<reference evidence="2" key="1">
    <citation type="journal article" date="2021" name="ISME J.">
        <title>Evolutionary origin and ecological implication of a unique nif island in free-living Bradyrhizobium lineages.</title>
        <authorList>
            <person name="Tao J."/>
        </authorList>
    </citation>
    <scope>NUCLEOTIDE SEQUENCE [LARGE SCALE GENOMIC DNA]</scope>
    <source>
        <strain evidence="2">SZCCT0094</strain>
    </source>
</reference>
<dbReference type="EMBL" id="JAFCLK010000008">
    <property type="protein sequence ID" value="MBR1136148.1"/>
    <property type="molecule type" value="Genomic_DNA"/>
</dbReference>
<dbReference type="Proteomes" id="UP001314635">
    <property type="component" value="Unassembled WGS sequence"/>
</dbReference>
<name>A0ABS5G4H1_9BRAD</name>
<proteinExistence type="predicted"/>
<gene>
    <name evidence="1" type="ORF">JQ619_10255</name>
</gene>
<comment type="caution">
    <text evidence="1">The sequence shown here is derived from an EMBL/GenBank/DDBJ whole genome shotgun (WGS) entry which is preliminary data.</text>
</comment>